<evidence type="ECO:0000313" key="1">
    <source>
        <dbReference type="EMBL" id="GEQ86162.1"/>
    </source>
</evidence>
<dbReference type="AlphaFoldDB" id="A0A5J4FY76"/>
<protein>
    <submittedName>
        <fullName evidence="1">Uncharacterized protein</fullName>
    </submittedName>
</protein>
<organism evidence="1 2">
    <name type="scientific">Patiriisocius marinistellae</name>
    <dbReference type="NCBI Taxonomy" id="2494560"/>
    <lineage>
        <taxon>Bacteria</taxon>
        <taxon>Pseudomonadati</taxon>
        <taxon>Bacteroidota</taxon>
        <taxon>Flavobacteriia</taxon>
        <taxon>Flavobacteriales</taxon>
        <taxon>Flavobacteriaceae</taxon>
        <taxon>Patiriisocius</taxon>
    </lineage>
</organism>
<dbReference type="Proteomes" id="UP000326994">
    <property type="component" value="Unassembled WGS sequence"/>
</dbReference>
<proteinExistence type="predicted"/>
<dbReference type="RefSeq" id="WP_151894088.1">
    <property type="nucleotide sequence ID" value="NZ_BKCF01000002.1"/>
</dbReference>
<sequence length="151" mass="17774">MIKKQELNVGDVFSLRLNEKEIAFGRTLAKVSIGHAVEIFDYFSNSRIDYTKAIKQNRLMYPQIIDSYSLFKLKDEGEWKIEKHENEIFVCKDASEIKYAYGDKSNLKTINILGEFEQQQEGERFPPYSPKGDIQIKKIIQFWRDKKVQDV</sequence>
<gene>
    <name evidence="1" type="ORF">ULMS_16700</name>
</gene>
<dbReference type="OrthoDB" id="2085734at2"/>
<keyword evidence="2" id="KW-1185">Reference proteome</keyword>
<accession>A0A5J4FY76</accession>
<reference evidence="1 2" key="1">
    <citation type="submission" date="2019-08" db="EMBL/GenBank/DDBJ databases">
        <title>Ulvibacter marinistellae sp. nov., isolated from a starfish, Patiria pectinifera.</title>
        <authorList>
            <person name="Kawano K."/>
            <person name="Ushijima N."/>
            <person name="Kihara M."/>
            <person name="Itoh H."/>
        </authorList>
    </citation>
    <scope>NUCLEOTIDE SEQUENCE [LARGE SCALE GENOMIC DNA]</scope>
    <source>
        <strain evidence="1 2">KK4</strain>
    </source>
</reference>
<name>A0A5J4FY76_9FLAO</name>
<dbReference type="EMBL" id="BKCF01000002">
    <property type="protein sequence ID" value="GEQ86162.1"/>
    <property type="molecule type" value="Genomic_DNA"/>
</dbReference>
<dbReference type="Pfam" id="PF15428">
    <property type="entry name" value="Imm26"/>
    <property type="match status" value="1"/>
</dbReference>
<comment type="caution">
    <text evidence="1">The sequence shown here is derived from an EMBL/GenBank/DDBJ whole genome shotgun (WGS) entry which is preliminary data.</text>
</comment>
<evidence type="ECO:0000313" key="2">
    <source>
        <dbReference type="Proteomes" id="UP000326994"/>
    </source>
</evidence>
<dbReference type="InterPro" id="IPR029278">
    <property type="entry name" value="Imm26"/>
</dbReference>